<sequence>MAEYPGTPTPFKIHSSFTQSPLFEPDEFEIENLQSSRHFGNDQLSALQKKAASDSPEETAWLLNIFINDTQDELYKCEFLQYVPSIAVILSEEPNNHGRLKSLIESHLLPTVASSLVYSNITVTKAGETALLALLEHNLIRQEYILSDIWPILEESLSQPKANYGAGNAIKLMSKMAPWLGSETIGRLLIPVLKNMSTDSDATARNICASHFGDVCAIVQPEVIETVLIPSFLALCQDSEWMIRKSCAESFTPVSCVVSSETRKNSLAPAFANLLKDKMQCVRVAAFLSLGPFIITFAEPSIVSLGYCQFGDLVLKYKDGYEFNLNSAKSKHPLLIQDQTVEDHIKNLEMVFSSVGFLDISLGMVDSDVCSFNTFWLDGYNNAQGSTGPLKSGLGYKDPENELYNQFQYWRDPLPNIDNDLGNESIDNNNPSSPSCLDFQISHSPQSNLCSSITRKLRSLDYHEVEKSQKESEKENGDQEIVPSDLLHHFVSMSSEPYRVIYNTAKHCAYNLPAVALTLGPKNWDLIKAACKHLATDTQWKVRKIIASSLHELAELIGEELTTRDLVPIFKDFINDVDEVRIGALRHLAQFLKLLRPAVRNTLLPRLVYFQKTDYKRYWRFRQELAEQLLQILGLFSPADTCHHLSPIVQSLLLDRVAEVRKVSLHLVTELVSHVSIDVNLLRSLLAELAQQFAHSPRWNRRQIFALFCSRLISESVLSGDMFARDVLPHLLDLSWDRVPNVRLTVARTLANDIIPQPYFSDCSNPHHEILLSTLKRLQSDKDRDVKFFACQAVISPQTDPTV</sequence>
<dbReference type="RefSeq" id="XP_014261628.1">
    <property type="nucleotide sequence ID" value="XM_014406142.2"/>
</dbReference>
<feature type="repeat" description="HEAT" evidence="2">
    <location>
        <begin position="527"/>
        <end position="565"/>
    </location>
</feature>
<dbReference type="OrthoDB" id="340346at2759"/>
<dbReference type="SUPFAM" id="SSF48371">
    <property type="entry name" value="ARM repeat"/>
    <property type="match status" value="1"/>
</dbReference>
<dbReference type="InterPro" id="IPR016024">
    <property type="entry name" value="ARM-type_fold"/>
</dbReference>
<dbReference type="GO" id="GO:0019888">
    <property type="term" value="F:protein phosphatase regulator activity"/>
    <property type="evidence" value="ECO:0007669"/>
    <property type="project" value="TreeGrafter"/>
</dbReference>
<dbReference type="Gene3D" id="1.25.10.10">
    <property type="entry name" value="Leucine-rich Repeat Variant"/>
    <property type="match status" value="2"/>
</dbReference>
<dbReference type="PANTHER" id="PTHR10648">
    <property type="entry name" value="SERINE/THREONINE-PROTEIN PHOSPHATASE PP2A 65 KDA REGULATORY SUBUNIT"/>
    <property type="match status" value="1"/>
</dbReference>
<dbReference type="PROSITE" id="PS50077">
    <property type="entry name" value="HEAT_REPEAT"/>
    <property type="match status" value="4"/>
</dbReference>
<dbReference type="Proteomes" id="UP000494040">
    <property type="component" value="Unassembled WGS sequence"/>
</dbReference>
<evidence type="ECO:0000313" key="4">
    <source>
        <dbReference type="Proteomes" id="UP000494040"/>
    </source>
</evidence>
<feature type="repeat" description="HEAT" evidence="2">
    <location>
        <begin position="267"/>
        <end position="305"/>
    </location>
</feature>
<dbReference type="PANTHER" id="PTHR10648:SF1">
    <property type="entry name" value="SERINE_THREONINE-PROTEIN PHOSPHATASE 4 REGULATORY SUBUNIT 1"/>
    <property type="match status" value="1"/>
</dbReference>
<feature type="repeat" description="HEAT" evidence="2">
    <location>
        <begin position="228"/>
        <end position="266"/>
    </location>
</feature>
<name>A0A8I6SHR3_CIMLE</name>
<accession>A0A8I6SHR3</accession>
<reference evidence="3" key="1">
    <citation type="submission" date="2022-01" db="UniProtKB">
        <authorList>
            <consortium name="EnsemblMetazoa"/>
        </authorList>
    </citation>
    <scope>IDENTIFICATION</scope>
</reference>
<keyword evidence="4" id="KW-1185">Reference proteome</keyword>
<evidence type="ECO:0000256" key="2">
    <source>
        <dbReference type="PROSITE-ProRule" id="PRU00103"/>
    </source>
</evidence>
<dbReference type="InterPro" id="IPR051023">
    <property type="entry name" value="PP2A_Regulatory_Subunit_A"/>
</dbReference>
<evidence type="ECO:0000256" key="1">
    <source>
        <dbReference type="ARBA" id="ARBA00022737"/>
    </source>
</evidence>
<evidence type="ECO:0008006" key="5">
    <source>
        <dbReference type="Google" id="ProtNLM"/>
    </source>
</evidence>
<dbReference type="OMA" id="KFFNLCS"/>
<dbReference type="InterPro" id="IPR021133">
    <property type="entry name" value="HEAT_type_2"/>
</dbReference>
<dbReference type="AlphaFoldDB" id="A0A8I6SHR3"/>
<dbReference type="Pfam" id="PF02985">
    <property type="entry name" value="HEAT"/>
    <property type="match status" value="1"/>
</dbReference>
<dbReference type="GeneID" id="106673830"/>
<protein>
    <recommendedName>
        <fullName evidence="5">Serine/threonine-protein phosphatase 4 regulatory subunit 1</fullName>
    </recommendedName>
</protein>
<dbReference type="EnsemblMetazoa" id="XM_014406142.2">
    <property type="protein sequence ID" value="XP_014261628.1"/>
    <property type="gene ID" value="LOC106673830"/>
</dbReference>
<dbReference type="InterPro" id="IPR011989">
    <property type="entry name" value="ARM-like"/>
</dbReference>
<evidence type="ECO:0000313" key="3">
    <source>
        <dbReference type="EnsemblMetazoa" id="XP_014261628.1"/>
    </source>
</evidence>
<feature type="repeat" description="HEAT" evidence="2">
    <location>
        <begin position="189"/>
        <end position="226"/>
    </location>
</feature>
<dbReference type="InterPro" id="IPR000357">
    <property type="entry name" value="HEAT"/>
</dbReference>
<dbReference type="KEGG" id="clec:106673830"/>
<organism evidence="3 4">
    <name type="scientific">Cimex lectularius</name>
    <name type="common">Bed bug</name>
    <name type="synonym">Acanthia lectularia</name>
    <dbReference type="NCBI Taxonomy" id="79782"/>
    <lineage>
        <taxon>Eukaryota</taxon>
        <taxon>Metazoa</taxon>
        <taxon>Ecdysozoa</taxon>
        <taxon>Arthropoda</taxon>
        <taxon>Hexapoda</taxon>
        <taxon>Insecta</taxon>
        <taxon>Pterygota</taxon>
        <taxon>Neoptera</taxon>
        <taxon>Paraneoptera</taxon>
        <taxon>Hemiptera</taxon>
        <taxon>Heteroptera</taxon>
        <taxon>Panheteroptera</taxon>
        <taxon>Cimicomorpha</taxon>
        <taxon>Cimicidae</taxon>
        <taxon>Cimex</taxon>
    </lineage>
</organism>
<proteinExistence type="predicted"/>
<keyword evidence="1" id="KW-0677">Repeat</keyword>
<dbReference type="GO" id="GO:0005737">
    <property type="term" value="C:cytoplasm"/>
    <property type="evidence" value="ECO:0007669"/>
    <property type="project" value="TreeGrafter"/>
</dbReference>